<dbReference type="InterPro" id="IPR051910">
    <property type="entry name" value="ComF/GntX_DNA_util-trans"/>
</dbReference>
<dbReference type="Proteomes" id="UP000317926">
    <property type="component" value="Unassembled WGS sequence"/>
</dbReference>
<sequence length="229" mass="26887">MMNFFNFRCIHCRGNLYIAKNGLCSRCQKQIKSFPYCGHCGAELQYYAQHCGNCLKQEPSWDKIVIIGHYIEPLSVLIHRFKFQNQFWIDRTLARLLYLAVRDAKRTHQLKLPEAIIPVPLYHFRQWRRGYNQADLLSRQLSHWLNIPNLNNIVKRVRHTHTQRGLSAKDRRQNLKNAFSLAVSKNEFPYRRVALVDDVITTGSTLNEISKLLRKLGVEEIQVWGLARA</sequence>
<dbReference type="AlphaFoldDB" id="A0A502JFD3"/>
<accession>A0A502JFD3</accession>
<name>A0A502JFD3_HAEHA</name>
<dbReference type="PANTHER" id="PTHR47505">
    <property type="entry name" value="DNA UTILIZATION PROTEIN YHGH"/>
    <property type="match status" value="1"/>
</dbReference>
<dbReference type="PANTHER" id="PTHR47505:SF1">
    <property type="entry name" value="DNA UTILIZATION PROTEIN YHGH"/>
    <property type="match status" value="1"/>
</dbReference>
<comment type="similarity">
    <text evidence="1">Belongs to the ComF/GntX family.</text>
</comment>
<dbReference type="CDD" id="cd06223">
    <property type="entry name" value="PRTases_typeI"/>
    <property type="match status" value="1"/>
</dbReference>
<dbReference type="InterPro" id="IPR029057">
    <property type="entry name" value="PRTase-like"/>
</dbReference>
<dbReference type="InterPro" id="IPR005222">
    <property type="entry name" value="Competence_ComF"/>
</dbReference>
<gene>
    <name evidence="3" type="ORF">EUX55_07780</name>
</gene>
<dbReference type="InterPro" id="IPR000836">
    <property type="entry name" value="PRTase_dom"/>
</dbReference>
<comment type="caution">
    <text evidence="3">The sequence shown here is derived from an EMBL/GenBank/DDBJ whole genome shotgun (WGS) entry which is preliminary data.</text>
</comment>
<dbReference type="Gene3D" id="3.40.50.2020">
    <property type="match status" value="1"/>
</dbReference>
<dbReference type="SUPFAM" id="SSF53271">
    <property type="entry name" value="PRTase-like"/>
    <property type="match status" value="1"/>
</dbReference>
<organism evidence="3 4">
    <name type="scientific">Haemophilus haemolyticus</name>
    <dbReference type="NCBI Taxonomy" id="726"/>
    <lineage>
        <taxon>Bacteria</taxon>
        <taxon>Pseudomonadati</taxon>
        <taxon>Pseudomonadota</taxon>
        <taxon>Gammaproteobacteria</taxon>
        <taxon>Pasteurellales</taxon>
        <taxon>Pasteurellaceae</taxon>
        <taxon>Haemophilus</taxon>
    </lineage>
</organism>
<protein>
    <submittedName>
        <fullName evidence="3">ComF family protein</fullName>
    </submittedName>
</protein>
<dbReference type="Pfam" id="PF00156">
    <property type="entry name" value="Pribosyltran"/>
    <property type="match status" value="1"/>
</dbReference>
<evidence type="ECO:0000313" key="4">
    <source>
        <dbReference type="Proteomes" id="UP000317926"/>
    </source>
</evidence>
<dbReference type="NCBIfam" id="TIGR00201">
    <property type="entry name" value="comF"/>
    <property type="match status" value="1"/>
</dbReference>
<dbReference type="EMBL" id="SDPK01000045">
    <property type="protein sequence ID" value="TPG96382.1"/>
    <property type="molecule type" value="Genomic_DNA"/>
</dbReference>
<evidence type="ECO:0000313" key="3">
    <source>
        <dbReference type="EMBL" id="TPG96382.1"/>
    </source>
</evidence>
<evidence type="ECO:0000259" key="2">
    <source>
        <dbReference type="Pfam" id="PF00156"/>
    </source>
</evidence>
<feature type="domain" description="Phosphoribosyltransferase" evidence="2">
    <location>
        <begin position="178"/>
        <end position="223"/>
    </location>
</feature>
<evidence type="ECO:0000256" key="1">
    <source>
        <dbReference type="ARBA" id="ARBA00008007"/>
    </source>
</evidence>
<proteinExistence type="inferred from homology"/>
<reference evidence="3 4" key="1">
    <citation type="submission" date="2019-01" db="EMBL/GenBank/DDBJ databases">
        <title>Comparative genomic analysis identifies haemin-independent Haemophilus haemolyticus: a formal re-classification of Haemophilus intermedius.</title>
        <authorList>
            <person name="Harris T.M."/>
            <person name="Price E.P."/>
            <person name="Sarovich D.S."/>
            <person name="Norskov-Lauritsen N."/>
            <person name="Beissbarth J."/>
            <person name="Chang A.B."/>
            <person name="Smith-Vaughan H.C."/>
        </authorList>
    </citation>
    <scope>NUCLEOTIDE SEQUENCE [LARGE SCALE GENOMIC DNA]</scope>
    <source>
        <strain evidence="3 4">PN24</strain>
    </source>
</reference>